<accession>A0A896WNI8</accession>
<reference evidence="1" key="1">
    <citation type="journal article" date="2021" name="Parasitol. Res.">
        <title>Evolutionary relationships of Metchnikovella dogieli Paskerova et al., 2016 (Microsporidia: Metchnikovellidae) revealed by multigene phylogenetic analysis.</title>
        <authorList>
            <person name="Nassonova E.S."/>
            <person name="Bondarenko N.I."/>
            <person name="Paskerova G.G."/>
            <person name="Kovacikova M."/>
            <person name="Frolova E.V."/>
            <person name="Smirnov A.V."/>
        </authorList>
    </citation>
    <scope>NUCLEOTIDE SEQUENCE</scope>
    <source>
        <strain evidence="1">WSBS2016</strain>
    </source>
</reference>
<dbReference type="AlphaFoldDB" id="A0A896WNI8"/>
<organism evidence="1">
    <name type="scientific">Metchnikovella dogieli</name>
    <dbReference type="NCBI Taxonomy" id="2804710"/>
    <lineage>
        <taxon>Eukaryota</taxon>
        <taxon>Fungi</taxon>
        <taxon>Fungi incertae sedis</taxon>
        <taxon>Microsporidia</taxon>
        <taxon>Metchnikovellidae</taxon>
        <taxon>Metchnikovella</taxon>
    </lineage>
</organism>
<evidence type="ECO:0000313" key="1">
    <source>
        <dbReference type="EMBL" id="QSE03640.1"/>
    </source>
</evidence>
<name>A0A896WNI8_9MICR</name>
<sequence>MFEDRRLCHSDCICPVRCNAKEARCMDKFCSWNAAHPLQLFIAEARRKNSGGSVFYLEEEIAELASAPLTSIIREKRLWEWKMSKIAARRDPLRLERAEAHHEKLKKKEVQAVDEALLEAYPCFEDALPGNRTCFYRERRFLFLQPFQPRRVPS</sequence>
<dbReference type="EMBL" id="MW052371">
    <property type="protein sequence ID" value="QSE03640.1"/>
    <property type="molecule type" value="Genomic_DNA"/>
</dbReference>
<proteinExistence type="predicted"/>
<protein>
    <submittedName>
        <fullName evidence="1">Pescadillo domain-containing protein</fullName>
    </submittedName>
</protein>